<evidence type="ECO:0000256" key="5">
    <source>
        <dbReference type="ARBA" id="ARBA00022729"/>
    </source>
</evidence>
<evidence type="ECO:0000256" key="2">
    <source>
        <dbReference type="ARBA" id="ARBA00007343"/>
    </source>
</evidence>
<keyword evidence="3" id="KW-1003">Cell membrane</keyword>
<comment type="caution">
    <text evidence="14">The sequence shown here is derived from an EMBL/GenBank/DDBJ whole genome shotgun (WGS) entry which is preliminary data.</text>
</comment>
<dbReference type="SMART" id="SM00303">
    <property type="entry name" value="GPS"/>
    <property type="match status" value="1"/>
</dbReference>
<feature type="transmembrane region" description="Helical" evidence="11">
    <location>
        <begin position="456"/>
        <end position="483"/>
    </location>
</feature>
<comment type="subcellular location">
    <subcellularLocation>
        <location evidence="1">Cell membrane</location>
        <topology evidence="1">Multi-pass membrane protein</topology>
    </subcellularLocation>
</comment>
<evidence type="ECO:0000256" key="11">
    <source>
        <dbReference type="SAM" id="Phobius"/>
    </source>
</evidence>
<keyword evidence="15" id="KW-1185">Reference proteome</keyword>
<feature type="transmembrane region" description="Helical" evidence="11">
    <location>
        <begin position="415"/>
        <end position="436"/>
    </location>
</feature>
<feature type="transmembrane region" description="Helical" evidence="11">
    <location>
        <begin position="375"/>
        <end position="394"/>
    </location>
</feature>
<accession>A0A9X0CUP9</accession>
<feature type="transmembrane region" description="Helical" evidence="11">
    <location>
        <begin position="503"/>
        <end position="522"/>
    </location>
</feature>
<dbReference type="Pfam" id="PF01825">
    <property type="entry name" value="GPS"/>
    <property type="match status" value="1"/>
</dbReference>
<dbReference type="GO" id="GO:0007166">
    <property type="term" value="P:cell surface receptor signaling pathway"/>
    <property type="evidence" value="ECO:0007669"/>
    <property type="project" value="InterPro"/>
</dbReference>
<feature type="compositionally biased region" description="Polar residues" evidence="10">
    <location>
        <begin position="677"/>
        <end position="687"/>
    </location>
</feature>
<feature type="transmembrane region" description="Helical" evidence="11">
    <location>
        <begin position="528"/>
        <end position="551"/>
    </location>
</feature>
<comment type="similarity">
    <text evidence="2">Belongs to the G-protein coupled receptor 2 family. Adhesion G-protein coupled receptor (ADGR) subfamily.</text>
</comment>
<dbReference type="PANTHER" id="PTHR12011:SF347">
    <property type="entry name" value="FI21270P1-RELATED"/>
    <property type="match status" value="1"/>
</dbReference>
<evidence type="ECO:0000256" key="1">
    <source>
        <dbReference type="ARBA" id="ARBA00004651"/>
    </source>
</evidence>
<sequence>MPLILAVIEGYTVNKRLSDILEYLENVTATYSAARPGEKSSHMYEKDLTASVDALTKLIKYNAANSTRPLSNEHDISNLVKISSNLLKLSNLPAWKTALKVADDLAYQMVSALDEYGHHSTNKTSDIHIQADNIVLMAIKVSVNSSAAIKGLQMTHGQSSLDLPSTLFSQTNSSVTIVSVIFLTLGKVLTSTEALAELNTSYSNDSDWFLNSRLASITVRPRPPDVIKPPFKLALETNKVTIAGNKRLCVFLNLSRKHNKAWSTDGCRIVSSRTNSTTTTCACDHMTLFAVLMDASGDTITDARHRAALSWISIVGCIMSLIGIVITLLVMFCFWKNLRSPRTVVLVNLCVAIAATDMLIVSMEIADLQNQTGCTVMAVFLHFFVLSIFCWMLSEAVQLYFSLVKIIGATANTHITFFHCLGWGLPALVVAVSLAATQGRGYTDLQSCWLSTSNHVIWAFVAPALLIVSGNIVVFALVIYSMLSSHRLRKEPLARRFQRGLKASFVLLPLLGISWSFGVLTMTSDKIVFNYIFAIFNSLQGFIIFIFHCVFNKQIRDVLTERKRKKRTGFVTDAMTAHSNRKLSTTTNTTHGANSRLSSAATPLRLLNVQLLRSEISPSPYPSPTSSRKLAFEETSLASASPATPRAERDNLLQGNLGEKSSNILEATDHLKDFITTEESSNTSKPSLNMCDMDERDLTSLESSFESIDFCRDEQAPMEKQTNRKVNRR</sequence>
<feature type="region of interest" description="Disordered" evidence="10">
    <location>
        <begin position="676"/>
        <end position="695"/>
    </location>
</feature>
<dbReference type="InterPro" id="IPR057244">
    <property type="entry name" value="GAIN_B"/>
</dbReference>
<evidence type="ECO:0000313" key="15">
    <source>
        <dbReference type="Proteomes" id="UP001163046"/>
    </source>
</evidence>
<organism evidence="14 15">
    <name type="scientific">Desmophyllum pertusum</name>
    <dbReference type="NCBI Taxonomy" id="174260"/>
    <lineage>
        <taxon>Eukaryota</taxon>
        <taxon>Metazoa</taxon>
        <taxon>Cnidaria</taxon>
        <taxon>Anthozoa</taxon>
        <taxon>Hexacorallia</taxon>
        <taxon>Scleractinia</taxon>
        <taxon>Caryophylliina</taxon>
        <taxon>Caryophylliidae</taxon>
        <taxon>Desmophyllum</taxon>
    </lineage>
</organism>
<feature type="domain" description="GAIN-B" evidence="12">
    <location>
        <begin position="132"/>
        <end position="299"/>
    </location>
</feature>
<keyword evidence="7 11" id="KW-0472">Membrane</keyword>
<evidence type="ECO:0000256" key="3">
    <source>
        <dbReference type="ARBA" id="ARBA00022475"/>
    </source>
</evidence>
<dbReference type="InterPro" id="IPR032471">
    <property type="entry name" value="AGRL2-4_GAIN_subdom_A"/>
</dbReference>
<keyword evidence="8" id="KW-1015">Disulfide bond</keyword>
<reference evidence="14" key="1">
    <citation type="submission" date="2023-01" db="EMBL/GenBank/DDBJ databases">
        <title>Genome assembly of the deep-sea coral Lophelia pertusa.</title>
        <authorList>
            <person name="Herrera S."/>
            <person name="Cordes E."/>
        </authorList>
    </citation>
    <scope>NUCLEOTIDE SEQUENCE</scope>
    <source>
        <strain evidence="14">USNM1676648</strain>
        <tissue evidence="14">Polyp</tissue>
    </source>
</reference>
<dbReference type="PROSITE" id="PS00650">
    <property type="entry name" value="G_PROTEIN_RECEP_F2_2"/>
    <property type="match status" value="1"/>
</dbReference>
<feature type="transmembrane region" description="Helical" evidence="11">
    <location>
        <begin position="308"/>
        <end position="332"/>
    </location>
</feature>
<evidence type="ECO:0000256" key="7">
    <source>
        <dbReference type="ARBA" id="ARBA00023136"/>
    </source>
</evidence>
<feature type="transmembrane region" description="Helical" evidence="11">
    <location>
        <begin position="344"/>
        <end position="363"/>
    </location>
</feature>
<dbReference type="Gene3D" id="1.20.1070.10">
    <property type="entry name" value="Rhodopsin 7-helix transmembrane proteins"/>
    <property type="match status" value="1"/>
</dbReference>
<evidence type="ECO:0000313" key="14">
    <source>
        <dbReference type="EMBL" id="KAJ7374174.1"/>
    </source>
</evidence>
<keyword evidence="9" id="KW-0325">Glycoprotein</keyword>
<dbReference type="Gene3D" id="1.25.40.610">
    <property type="match status" value="1"/>
</dbReference>
<evidence type="ECO:0000256" key="10">
    <source>
        <dbReference type="SAM" id="MobiDB-lite"/>
    </source>
</evidence>
<feature type="domain" description="G-protein coupled receptors family 2 profile 2" evidence="13">
    <location>
        <begin position="309"/>
        <end position="552"/>
    </location>
</feature>
<dbReference type="GO" id="GO:0004930">
    <property type="term" value="F:G protein-coupled receptor activity"/>
    <property type="evidence" value="ECO:0007669"/>
    <property type="project" value="InterPro"/>
</dbReference>
<protein>
    <submittedName>
        <fullName evidence="14">Uncharacterized protein</fullName>
    </submittedName>
</protein>
<dbReference type="PRINTS" id="PR00249">
    <property type="entry name" value="GPCRSECRETIN"/>
</dbReference>
<evidence type="ECO:0000256" key="6">
    <source>
        <dbReference type="ARBA" id="ARBA00022989"/>
    </source>
</evidence>
<dbReference type="PROSITE" id="PS50261">
    <property type="entry name" value="G_PROTEIN_RECEP_F2_4"/>
    <property type="match status" value="1"/>
</dbReference>
<evidence type="ECO:0000256" key="9">
    <source>
        <dbReference type="ARBA" id="ARBA00023180"/>
    </source>
</evidence>
<evidence type="ECO:0000256" key="8">
    <source>
        <dbReference type="ARBA" id="ARBA00023157"/>
    </source>
</evidence>
<dbReference type="FunFam" id="1.20.1070.10:FF:000058">
    <property type="entry name" value="Adhesion G protein-coupled receptor F5"/>
    <property type="match status" value="1"/>
</dbReference>
<dbReference type="OrthoDB" id="10052455at2759"/>
<gene>
    <name evidence="14" type="ORF">OS493_009516</name>
</gene>
<proteinExistence type="inferred from homology"/>
<dbReference type="CDD" id="cd15040">
    <property type="entry name" value="7tmB2_Adhesion"/>
    <property type="match status" value="1"/>
</dbReference>
<dbReference type="InterPro" id="IPR000203">
    <property type="entry name" value="GPS"/>
</dbReference>
<dbReference type="Pfam" id="PF16489">
    <property type="entry name" value="GAIN"/>
    <property type="match status" value="1"/>
</dbReference>
<evidence type="ECO:0000259" key="12">
    <source>
        <dbReference type="PROSITE" id="PS50221"/>
    </source>
</evidence>
<dbReference type="Gene3D" id="2.60.220.50">
    <property type="match status" value="1"/>
</dbReference>
<dbReference type="InterPro" id="IPR046338">
    <property type="entry name" value="GAIN_dom_sf"/>
</dbReference>
<feature type="region of interest" description="Disordered" evidence="10">
    <location>
        <begin position="635"/>
        <end position="658"/>
    </location>
</feature>
<dbReference type="InterPro" id="IPR000832">
    <property type="entry name" value="GPCR_2_secretin-like"/>
</dbReference>
<dbReference type="SUPFAM" id="SSF81321">
    <property type="entry name" value="Family A G protein-coupled receptor-like"/>
    <property type="match status" value="1"/>
</dbReference>
<keyword evidence="4 11" id="KW-0812">Transmembrane</keyword>
<keyword evidence="5" id="KW-0732">Signal</keyword>
<evidence type="ECO:0000256" key="4">
    <source>
        <dbReference type="ARBA" id="ARBA00022692"/>
    </source>
</evidence>
<dbReference type="EMBL" id="MU826829">
    <property type="protein sequence ID" value="KAJ7374174.1"/>
    <property type="molecule type" value="Genomic_DNA"/>
</dbReference>
<dbReference type="InterPro" id="IPR017983">
    <property type="entry name" value="GPCR_2_secretin-like_CS"/>
</dbReference>
<dbReference type="AlphaFoldDB" id="A0A9X0CUP9"/>
<dbReference type="PROSITE" id="PS50221">
    <property type="entry name" value="GAIN_B"/>
    <property type="match status" value="1"/>
</dbReference>
<dbReference type="Proteomes" id="UP001163046">
    <property type="component" value="Unassembled WGS sequence"/>
</dbReference>
<dbReference type="InterPro" id="IPR017981">
    <property type="entry name" value="GPCR_2-like_7TM"/>
</dbReference>
<evidence type="ECO:0000259" key="13">
    <source>
        <dbReference type="PROSITE" id="PS50261"/>
    </source>
</evidence>
<name>A0A9X0CUP9_9CNID</name>
<dbReference type="PANTHER" id="PTHR12011">
    <property type="entry name" value="ADHESION G-PROTEIN COUPLED RECEPTOR"/>
    <property type="match status" value="1"/>
</dbReference>
<keyword evidence="6 11" id="KW-1133">Transmembrane helix</keyword>
<dbReference type="Pfam" id="PF00002">
    <property type="entry name" value="7tm_2"/>
    <property type="match status" value="1"/>
</dbReference>
<dbReference type="GO" id="GO:0005886">
    <property type="term" value="C:plasma membrane"/>
    <property type="evidence" value="ECO:0007669"/>
    <property type="project" value="UniProtKB-SubCell"/>
</dbReference>